<dbReference type="AlphaFoldDB" id="A0A7R8ZNP2"/>
<dbReference type="PANTHER" id="PTHR10241:SF25">
    <property type="entry name" value="TOMOSYN, ISOFORM C"/>
    <property type="match status" value="1"/>
</dbReference>
<evidence type="ECO:0000256" key="1">
    <source>
        <dbReference type="ARBA" id="ARBA00004496"/>
    </source>
</evidence>
<evidence type="ECO:0000256" key="2">
    <source>
        <dbReference type="ARBA" id="ARBA00022490"/>
    </source>
</evidence>
<dbReference type="OrthoDB" id="19944at2759"/>
<sequence>MVTLGRCVLLGSTDGNFSRSRSSSISSLDNISSEAIQCLQFSDSFAKRGEYTLQPTLWVGTSLGSVLVISLNFPPSNEVRHTQPVLVAPSGKQHRSFAAPRGQSLRRVCQKGMSPGEGLRYLVVCRPKERDVIVPFTPGQSTIFRMKGSILCIRFLDSNGSPFPSPSASSVPKPPPAPAGGQHETQYTVIVSDRQVRVVALPSHACIYKAQSKCPPLVSWLSDIPPLFPGCPCLVLFVATGHILILSLPSLRNLINVEFLPLTDLRIARTFCLGTFGLGLYLASPSEIQRFSVSSLYCQNLIEMLPEVHVTQDTPEPPKESFLKGLFSGGMRSIDRDELFGEASGKPTRGVAKHVASAAIDAIHAKASTTNSEFTKARQAILERGEKLKGVDDVTAKMAMEAQEYQKNAHDLMLRYKDKKWYQL</sequence>
<comment type="subcellular location">
    <subcellularLocation>
        <location evidence="1">Cytoplasm</location>
    </subcellularLocation>
</comment>
<keyword evidence="2" id="KW-0963">Cytoplasm</keyword>
<evidence type="ECO:0000313" key="3">
    <source>
        <dbReference type="EMBL" id="CAD7226001.1"/>
    </source>
</evidence>
<dbReference type="GO" id="GO:0031201">
    <property type="term" value="C:SNARE complex"/>
    <property type="evidence" value="ECO:0007669"/>
    <property type="project" value="TreeGrafter"/>
</dbReference>
<dbReference type="InterPro" id="IPR042855">
    <property type="entry name" value="V_SNARE_CC"/>
</dbReference>
<dbReference type="PANTHER" id="PTHR10241">
    <property type="entry name" value="LETHAL 2 GIANT LARVAE PROTEIN"/>
    <property type="match status" value="1"/>
</dbReference>
<dbReference type="GO" id="GO:0005096">
    <property type="term" value="F:GTPase activator activity"/>
    <property type="evidence" value="ECO:0007669"/>
    <property type="project" value="TreeGrafter"/>
</dbReference>
<dbReference type="GO" id="GO:0006887">
    <property type="term" value="P:exocytosis"/>
    <property type="evidence" value="ECO:0007669"/>
    <property type="project" value="TreeGrafter"/>
</dbReference>
<organism evidence="3">
    <name type="scientific">Cyprideis torosa</name>
    <dbReference type="NCBI Taxonomy" id="163714"/>
    <lineage>
        <taxon>Eukaryota</taxon>
        <taxon>Metazoa</taxon>
        <taxon>Ecdysozoa</taxon>
        <taxon>Arthropoda</taxon>
        <taxon>Crustacea</taxon>
        <taxon>Oligostraca</taxon>
        <taxon>Ostracoda</taxon>
        <taxon>Podocopa</taxon>
        <taxon>Podocopida</taxon>
        <taxon>Cytherocopina</taxon>
        <taxon>Cytheroidea</taxon>
        <taxon>Cytherideidae</taxon>
        <taxon>Cyprideis</taxon>
    </lineage>
</organism>
<proteinExistence type="predicted"/>
<dbReference type="Gene3D" id="1.20.5.110">
    <property type="match status" value="1"/>
</dbReference>
<accession>A0A7R8ZNP2</accession>
<gene>
    <name evidence="3" type="ORF">CTOB1V02_LOCUS3927</name>
</gene>
<dbReference type="GO" id="GO:0045159">
    <property type="term" value="F:myosin II binding"/>
    <property type="evidence" value="ECO:0007669"/>
    <property type="project" value="TreeGrafter"/>
</dbReference>
<dbReference type="CDD" id="cd15873">
    <property type="entry name" value="R-SNARE_STXBP5_6"/>
    <property type="match status" value="1"/>
</dbReference>
<dbReference type="GO" id="GO:0019905">
    <property type="term" value="F:syntaxin binding"/>
    <property type="evidence" value="ECO:0007669"/>
    <property type="project" value="TreeGrafter"/>
</dbReference>
<protein>
    <submittedName>
        <fullName evidence="3">Uncharacterized protein</fullName>
    </submittedName>
</protein>
<dbReference type="SUPFAM" id="SSF58038">
    <property type="entry name" value="SNARE fusion complex"/>
    <property type="match status" value="1"/>
</dbReference>
<name>A0A7R8ZNP2_9CRUS</name>
<dbReference type="GO" id="GO:0005886">
    <property type="term" value="C:plasma membrane"/>
    <property type="evidence" value="ECO:0007669"/>
    <property type="project" value="TreeGrafter"/>
</dbReference>
<dbReference type="EMBL" id="OB660717">
    <property type="protein sequence ID" value="CAD7226001.1"/>
    <property type="molecule type" value="Genomic_DNA"/>
</dbReference>
<reference evidence="3" key="1">
    <citation type="submission" date="2020-11" db="EMBL/GenBank/DDBJ databases">
        <authorList>
            <person name="Tran Van P."/>
        </authorList>
    </citation>
    <scope>NUCLEOTIDE SEQUENCE</scope>
</reference>
<dbReference type="GO" id="GO:0006893">
    <property type="term" value="P:Golgi to plasma membrane transport"/>
    <property type="evidence" value="ECO:0007669"/>
    <property type="project" value="TreeGrafter"/>
</dbReference>
<dbReference type="PROSITE" id="PS50892">
    <property type="entry name" value="V_SNARE"/>
    <property type="match status" value="1"/>
</dbReference>